<evidence type="ECO:0000313" key="1">
    <source>
        <dbReference type="EMBL" id="MBB5429855.1"/>
    </source>
</evidence>
<reference evidence="1 2" key="1">
    <citation type="submission" date="2020-08" db="EMBL/GenBank/DDBJ databases">
        <title>Genomic Encyclopedia of Type Strains, Phase IV (KMG-V): Genome sequencing to study the core and pangenomes of soil and plant-associated prokaryotes.</title>
        <authorList>
            <person name="Whitman W."/>
        </authorList>
    </citation>
    <scope>NUCLEOTIDE SEQUENCE [LARGE SCALE GENOMIC DNA]</scope>
    <source>
        <strain evidence="1 2">JPY158</strain>
    </source>
</reference>
<keyword evidence="2" id="KW-1185">Reference proteome</keyword>
<dbReference type="Proteomes" id="UP000592780">
    <property type="component" value="Unassembled WGS sequence"/>
</dbReference>
<comment type="caution">
    <text evidence="1">The sequence shown here is derived from an EMBL/GenBank/DDBJ whole genome shotgun (WGS) entry which is preliminary data.</text>
</comment>
<evidence type="ECO:0000313" key="2">
    <source>
        <dbReference type="Proteomes" id="UP000592780"/>
    </source>
</evidence>
<dbReference type="AlphaFoldDB" id="A0A7W8QHK5"/>
<name>A0A7W8QHK5_PARAM</name>
<protein>
    <submittedName>
        <fullName evidence="1">Xanthine dehydrogenase accessory factor</fullName>
    </submittedName>
</protein>
<accession>A0A7W8QHK5</accession>
<proteinExistence type="predicted"/>
<sequence length="65" mass="7509">MQAWLTDLQHLLAHGDAAVLLTVARRKFSAPRRRHENDRHTCELGRYSLGEGRLEREAIETVLSR</sequence>
<gene>
    <name evidence="1" type="ORF">HDG40_008058</name>
</gene>
<organism evidence="1 2">
    <name type="scientific">Paraburkholderia atlantica</name>
    <dbReference type="NCBI Taxonomy" id="2654982"/>
    <lineage>
        <taxon>Bacteria</taxon>
        <taxon>Pseudomonadati</taxon>
        <taxon>Pseudomonadota</taxon>
        <taxon>Betaproteobacteria</taxon>
        <taxon>Burkholderiales</taxon>
        <taxon>Burkholderiaceae</taxon>
        <taxon>Paraburkholderia</taxon>
    </lineage>
</organism>
<dbReference type="EMBL" id="JACHDD010000068">
    <property type="protein sequence ID" value="MBB5429855.1"/>
    <property type="molecule type" value="Genomic_DNA"/>
</dbReference>